<evidence type="ECO:0000259" key="2">
    <source>
        <dbReference type="Pfam" id="PF01636"/>
    </source>
</evidence>
<dbReference type="OrthoDB" id="241498at2"/>
<evidence type="ECO:0000313" key="3">
    <source>
        <dbReference type="EMBL" id="SDX94533.1"/>
    </source>
</evidence>
<dbReference type="Proteomes" id="UP000243778">
    <property type="component" value="Unassembled WGS sequence"/>
</dbReference>
<evidence type="ECO:0000256" key="1">
    <source>
        <dbReference type="ARBA" id="ARBA00038240"/>
    </source>
</evidence>
<dbReference type="PANTHER" id="PTHR21064:SF6">
    <property type="entry name" value="AMINOGLYCOSIDE PHOSPHOTRANSFERASE DOMAIN-CONTAINING PROTEIN"/>
    <property type="match status" value="1"/>
</dbReference>
<dbReference type="RefSeq" id="WP_090231577.1">
    <property type="nucleotide sequence ID" value="NZ_FNNU01000008.1"/>
</dbReference>
<keyword evidence="3" id="KW-0808">Transferase</keyword>
<dbReference type="Pfam" id="PF01636">
    <property type="entry name" value="APH"/>
    <property type="match status" value="1"/>
</dbReference>
<dbReference type="GO" id="GO:0009088">
    <property type="term" value="P:threonine biosynthetic process"/>
    <property type="evidence" value="ECO:0007669"/>
    <property type="project" value="TreeGrafter"/>
</dbReference>
<keyword evidence="3" id="KW-0418">Kinase</keyword>
<feature type="domain" description="Aminoglycoside phosphotransferase" evidence="2">
    <location>
        <begin position="36"/>
        <end position="274"/>
    </location>
</feature>
<protein>
    <submittedName>
        <fullName evidence="3">Ser/Thr protein kinase RdoA involved in Cpx stress response, MazF antagonist</fullName>
    </submittedName>
</protein>
<dbReference type="AlphaFoldDB" id="A0A1H3FTV5"/>
<gene>
    <name evidence="3" type="ORF">SAMN05216287_4175</name>
</gene>
<evidence type="ECO:0000313" key="4">
    <source>
        <dbReference type="Proteomes" id="UP000243778"/>
    </source>
</evidence>
<dbReference type="InterPro" id="IPR011009">
    <property type="entry name" value="Kinase-like_dom_sf"/>
</dbReference>
<comment type="similarity">
    <text evidence="1">Belongs to the pseudomonas-type ThrB family.</text>
</comment>
<dbReference type="EMBL" id="FNNU01000008">
    <property type="protein sequence ID" value="SDX94533.1"/>
    <property type="molecule type" value="Genomic_DNA"/>
</dbReference>
<dbReference type="InterPro" id="IPR002575">
    <property type="entry name" value="Aminoglycoside_PTrfase"/>
</dbReference>
<dbReference type="SUPFAM" id="SSF56112">
    <property type="entry name" value="Protein kinase-like (PK-like)"/>
    <property type="match status" value="1"/>
</dbReference>
<dbReference type="PANTHER" id="PTHR21064">
    <property type="entry name" value="AMINOGLYCOSIDE PHOSPHOTRANSFERASE DOMAIN-CONTAINING PROTEIN-RELATED"/>
    <property type="match status" value="1"/>
</dbReference>
<sequence>MLYESEFLQRLEAGLRGALPNWGLPEDAAVRLLAISENATYLVEDTATKRRQVIRVQRPDYHSVAEIESELSWILALRESGLVSAPAPIPTVDGRLLCSFADGDRVRHVAAFEWMPGSEPDAAGDLAEWYRVLGQINARLHQHSRSWVKPEGFVRKVWDFDTIIGPLAHWGDWRQALGLDAHGRDVLERTQALLRAQTAAYGTDAQRFGLVHCDMRPANLLVHGDRLSVIDFDDCGLSWYAYDFAACVSFLEEDPRIPDFLAAWLDGYRSVAELPREDEDAIPMLLMLRRMQLTAWIASHAETPTAQSMGEDYTRGTVALAERYLSAYAEKDPR</sequence>
<reference evidence="4" key="1">
    <citation type="submission" date="2016-10" db="EMBL/GenBank/DDBJ databases">
        <authorList>
            <person name="Varghese N."/>
            <person name="Submissions S."/>
        </authorList>
    </citation>
    <scope>NUCLEOTIDE SEQUENCE [LARGE SCALE GENOMIC DNA]</scope>
    <source>
        <strain evidence="4">NRRL B-59562</strain>
    </source>
</reference>
<keyword evidence="4" id="KW-1185">Reference proteome</keyword>
<proteinExistence type="inferred from homology"/>
<dbReference type="Gene3D" id="3.90.1200.10">
    <property type="match status" value="1"/>
</dbReference>
<dbReference type="InterPro" id="IPR050249">
    <property type="entry name" value="Pseudomonas-type_ThrB"/>
</dbReference>
<dbReference type="STRING" id="1007099.SAMN05216287_4175"/>
<name>A0A1H3FTV5_9PSED</name>
<dbReference type="GO" id="GO:0004413">
    <property type="term" value="F:homoserine kinase activity"/>
    <property type="evidence" value="ECO:0007669"/>
    <property type="project" value="TreeGrafter"/>
</dbReference>
<organism evidence="3 4">
    <name type="scientific">Pseudomonas kuykendallii</name>
    <dbReference type="NCBI Taxonomy" id="1007099"/>
    <lineage>
        <taxon>Bacteria</taxon>
        <taxon>Pseudomonadati</taxon>
        <taxon>Pseudomonadota</taxon>
        <taxon>Gammaproteobacteria</taxon>
        <taxon>Pseudomonadales</taxon>
        <taxon>Pseudomonadaceae</taxon>
        <taxon>Pseudomonas</taxon>
    </lineage>
</organism>
<accession>A0A1H3FTV5</accession>